<sequence length="94" mass="10349">MNKIASKWLIGALAVAAIAITVSFMLIQKLAVDKHDNKHDVVYQEQIMIDMGEDTRSPEEKAEAEQRYNELKGQGLIQETVNPDGTTSATFGGQ</sequence>
<evidence type="ECO:0000256" key="1">
    <source>
        <dbReference type="SAM" id="Phobius"/>
    </source>
</evidence>
<reference evidence="2 3" key="1">
    <citation type="submission" date="2018-11" db="EMBL/GenBank/DDBJ databases">
        <title>Phylogenetic determinants of toxin gene distribution in genomes of Brevibacillus laterosporus.</title>
        <authorList>
            <person name="Glare T.R."/>
            <person name="Durrant A."/>
            <person name="Berry C."/>
            <person name="Palma L."/>
            <person name="Ormskirk M."/>
            <person name="Cox M.O."/>
        </authorList>
    </citation>
    <scope>NUCLEOTIDE SEQUENCE [LARGE SCALE GENOMIC DNA]</scope>
    <source>
        <strain evidence="2 3">1821L</strain>
    </source>
</reference>
<gene>
    <name evidence="2" type="ORF">EEL30_22730</name>
</gene>
<dbReference type="Proteomes" id="UP000319432">
    <property type="component" value="Chromosome"/>
</dbReference>
<evidence type="ECO:0000313" key="3">
    <source>
        <dbReference type="Proteomes" id="UP000319432"/>
    </source>
</evidence>
<keyword evidence="1" id="KW-0472">Membrane</keyword>
<keyword evidence="1" id="KW-0812">Transmembrane</keyword>
<protein>
    <submittedName>
        <fullName evidence="2">Uncharacterized protein</fullName>
    </submittedName>
</protein>
<name>A0A518VCX8_BRELA</name>
<accession>A0A518VCX8</accession>
<organism evidence="2 3">
    <name type="scientific">Brevibacillus laterosporus</name>
    <name type="common">Bacillus laterosporus</name>
    <dbReference type="NCBI Taxonomy" id="1465"/>
    <lineage>
        <taxon>Bacteria</taxon>
        <taxon>Bacillati</taxon>
        <taxon>Bacillota</taxon>
        <taxon>Bacilli</taxon>
        <taxon>Bacillales</taxon>
        <taxon>Paenibacillaceae</taxon>
        <taxon>Brevibacillus</taxon>
    </lineage>
</organism>
<proteinExistence type="predicted"/>
<dbReference type="EMBL" id="CP033464">
    <property type="protein sequence ID" value="QDX94851.1"/>
    <property type="molecule type" value="Genomic_DNA"/>
</dbReference>
<keyword evidence="3" id="KW-1185">Reference proteome</keyword>
<feature type="transmembrane region" description="Helical" evidence="1">
    <location>
        <begin position="6"/>
        <end position="27"/>
    </location>
</feature>
<evidence type="ECO:0000313" key="2">
    <source>
        <dbReference type="EMBL" id="QDX94851.1"/>
    </source>
</evidence>
<keyword evidence="1" id="KW-1133">Transmembrane helix</keyword>
<dbReference type="AlphaFoldDB" id="A0A518VCX8"/>